<feature type="transmembrane region" description="Helical" evidence="1">
    <location>
        <begin position="60"/>
        <end position="81"/>
    </location>
</feature>
<accession>A0A5D3K3S3</accession>
<comment type="caution">
    <text evidence="2">The sequence shown here is derived from an EMBL/GenBank/DDBJ whole genome shotgun (WGS) entry which is preliminary data.</text>
</comment>
<sequence>MPVFAAILSLPYRGFPEGLGPIVALILFFLPITLIFTCLLSGMPSALVIWLGESFRIRSVLFYAPVGAAIGAVIAGGIFGTLLEMDVLLALAGCLAGLAYWFAAGLDAGR</sequence>
<keyword evidence="1" id="KW-0472">Membrane</keyword>
<feature type="transmembrane region" description="Helical" evidence="1">
    <location>
        <begin position="87"/>
        <end position="106"/>
    </location>
</feature>
<dbReference type="AlphaFoldDB" id="A0A5D3K3S3"/>
<evidence type="ECO:0000256" key="1">
    <source>
        <dbReference type="SAM" id="Phobius"/>
    </source>
</evidence>
<evidence type="ECO:0000313" key="2">
    <source>
        <dbReference type="EMBL" id="TYL89327.1"/>
    </source>
</evidence>
<keyword evidence="3" id="KW-1185">Reference proteome</keyword>
<protein>
    <submittedName>
        <fullName evidence="2">Uncharacterized protein</fullName>
    </submittedName>
</protein>
<reference evidence="2 3" key="1">
    <citation type="submission" date="2019-08" db="EMBL/GenBank/DDBJ databases">
        <title>Bradyrhizobium hipponensis sp. nov., a rhizobium isolated from a Lupinus angustifolius root nodule in Tunisia.</title>
        <authorList>
            <person name="Off K."/>
            <person name="Rejili M."/>
            <person name="Mars M."/>
            <person name="Brachmann A."/>
            <person name="Marin M."/>
        </authorList>
    </citation>
    <scope>NUCLEOTIDE SEQUENCE [LARGE SCALE GENOMIC DNA]</scope>
    <source>
        <strain evidence="2 3">CTAW71</strain>
    </source>
</reference>
<feature type="transmembrane region" description="Helical" evidence="1">
    <location>
        <begin position="20"/>
        <end position="40"/>
    </location>
</feature>
<dbReference type="EMBL" id="VSSS01000061">
    <property type="protein sequence ID" value="TYL89327.1"/>
    <property type="molecule type" value="Genomic_DNA"/>
</dbReference>
<dbReference type="RefSeq" id="WP_148777041.1">
    <property type="nucleotide sequence ID" value="NZ_VSSS01000061.1"/>
</dbReference>
<organism evidence="2 3">
    <name type="scientific">Bradyrhizobium rifense</name>
    <dbReference type="NCBI Taxonomy" id="515499"/>
    <lineage>
        <taxon>Bacteria</taxon>
        <taxon>Pseudomonadati</taxon>
        <taxon>Pseudomonadota</taxon>
        <taxon>Alphaproteobacteria</taxon>
        <taxon>Hyphomicrobiales</taxon>
        <taxon>Nitrobacteraceae</taxon>
        <taxon>Bradyrhizobium</taxon>
    </lineage>
</organism>
<keyword evidence="1" id="KW-1133">Transmembrane helix</keyword>
<keyword evidence="1" id="KW-0812">Transmembrane</keyword>
<gene>
    <name evidence="2" type="ORF">FXB40_36090</name>
</gene>
<proteinExistence type="predicted"/>
<name>A0A5D3K3S3_9BRAD</name>
<dbReference type="Proteomes" id="UP000324758">
    <property type="component" value="Unassembled WGS sequence"/>
</dbReference>
<evidence type="ECO:0000313" key="3">
    <source>
        <dbReference type="Proteomes" id="UP000324758"/>
    </source>
</evidence>